<dbReference type="PANTHER" id="PTHR13009">
    <property type="entry name" value="HEAT SHOCK PROTEIN 90 HSP90 CO-CHAPERONE AHA-1"/>
    <property type="match status" value="1"/>
</dbReference>
<dbReference type="Gene3D" id="3.15.10.20">
    <property type="entry name" value="Activator of Hsp90 ATPase Aha1, N-terminal domain"/>
    <property type="match status" value="1"/>
</dbReference>
<comment type="similarity">
    <text evidence="1">Belongs to the AHA1 family.</text>
</comment>
<protein>
    <recommendedName>
        <fullName evidence="2">Activator of Hsp90 ATPase AHSA1-like N-terminal domain-containing protein</fullName>
    </recommendedName>
</protein>
<evidence type="ECO:0000259" key="2">
    <source>
        <dbReference type="SMART" id="SM01000"/>
    </source>
</evidence>
<dbReference type="GO" id="GO:0006457">
    <property type="term" value="P:protein folding"/>
    <property type="evidence" value="ECO:0007669"/>
    <property type="project" value="TreeGrafter"/>
</dbReference>
<accession>A0A0B6Y4F5</accession>
<dbReference type="SMART" id="SM01000">
    <property type="entry name" value="Aha1_N"/>
    <property type="match status" value="1"/>
</dbReference>
<dbReference type="InterPro" id="IPR015310">
    <property type="entry name" value="AHSA1-like_N"/>
</dbReference>
<dbReference type="EMBL" id="HACG01004078">
    <property type="protein sequence ID" value="CEK50943.1"/>
    <property type="molecule type" value="Transcribed_RNA"/>
</dbReference>
<dbReference type="Pfam" id="PF09229">
    <property type="entry name" value="Aha1_N"/>
    <property type="match status" value="1"/>
</dbReference>
<evidence type="ECO:0000256" key="1">
    <source>
        <dbReference type="ARBA" id="ARBA00006817"/>
    </source>
</evidence>
<evidence type="ECO:0000313" key="3">
    <source>
        <dbReference type="EMBL" id="CEK50943.1"/>
    </source>
</evidence>
<name>A0A0B6Y4F5_9EUPU</name>
<feature type="non-terminal residue" evidence="3">
    <location>
        <position position="1"/>
    </location>
</feature>
<gene>
    <name evidence="3" type="primary">ORF12060</name>
</gene>
<feature type="domain" description="Activator of Hsp90 ATPase AHSA1-like N-terminal" evidence="2">
    <location>
        <begin position="1"/>
        <end position="109"/>
    </location>
</feature>
<dbReference type="AlphaFoldDB" id="A0A0B6Y4F5"/>
<dbReference type="GO" id="GO:0001671">
    <property type="term" value="F:ATPase activator activity"/>
    <property type="evidence" value="ECO:0007669"/>
    <property type="project" value="InterPro"/>
</dbReference>
<sequence>EGGSCVIRLTEVSKCDGEASANNRKQKLIFLYEWDIVIKLKVKIQGFEADYIGTIVVPNLSDENEASDLDISMSIETKGPHLDQIRHVFKTKGEQFVRDQCQAYMDLLRT</sequence>
<proteinExistence type="inferred from homology"/>
<feature type="non-terminal residue" evidence="3">
    <location>
        <position position="110"/>
    </location>
</feature>
<dbReference type="GO" id="GO:0005829">
    <property type="term" value="C:cytosol"/>
    <property type="evidence" value="ECO:0007669"/>
    <property type="project" value="TreeGrafter"/>
</dbReference>
<organism evidence="3">
    <name type="scientific">Arion vulgaris</name>
    <dbReference type="NCBI Taxonomy" id="1028688"/>
    <lineage>
        <taxon>Eukaryota</taxon>
        <taxon>Metazoa</taxon>
        <taxon>Spiralia</taxon>
        <taxon>Lophotrochozoa</taxon>
        <taxon>Mollusca</taxon>
        <taxon>Gastropoda</taxon>
        <taxon>Heterobranchia</taxon>
        <taxon>Euthyneura</taxon>
        <taxon>Panpulmonata</taxon>
        <taxon>Eupulmonata</taxon>
        <taxon>Stylommatophora</taxon>
        <taxon>Helicina</taxon>
        <taxon>Arionoidea</taxon>
        <taxon>Arionidae</taxon>
        <taxon>Arion</taxon>
    </lineage>
</organism>
<dbReference type="InterPro" id="IPR036338">
    <property type="entry name" value="Aha1"/>
</dbReference>
<dbReference type="SUPFAM" id="SSF103111">
    <property type="entry name" value="Activator of Hsp90 ATPase, Aha1"/>
    <property type="match status" value="1"/>
</dbReference>
<reference evidence="3" key="1">
    <citation type="submission" date="2014-12" db="EMBL/GenBank/DDBJ databases">
        <title>Insight into the proteome of Arion vulgaris.</title>
        <authorList>
            <person name="Aradska J."/>
            <person name="Bulat T."/>
            <person name="Smidak R."/>
            <person name="Sarate P."/>
            <person name="Gangsoo J."/>
            <person name="Sialana F."/>
            <person name="Bilban M."/>
            <person name="Lubec G."/>
        </authorList>
    </citation>
    <scope>NUCLEOTIDE SEQUENCE</scope>
    <source>
        <tissue evidence="3">Skin</tissue>
    </source>
</reference>
<dbReference type="GO" id="GO:0051087">
    <property type="term" value="F:protein-folding chaperone binding"/>
    <property type="evidence" value="ECO:0007669"/>
    <property type="project" value="InterPro"/>
</dbReference>
<dbReference type="PANTHER" id="PTHR13009:SF22">
    <property type="entry name" value="LD43819P"/>
    <property type="match status" value="1"/>
</dbReference>